<dbReference type="AlphaFoldDB" id="A0A7R9FR93"/>
<organism evidence="2">
    <name type="scientific">Darwinula stevensoni</name>
    <dbReference type="NCBI Taxonomy" id="69355"/>
    <lineage>
        <taxon>Eukaryota</taxon>
        <taxon>Metazoa</taxon>
        <taxon>Ecdysozoa</taxon>
        <taxon>Arthropoda</taxon>
        <taxon>Crustacea</taxon>
        <taxon>Oligostraca</taxon>
        <taxon>Ostracoda</taxon>
        <taxon>Podocopa</taxon>
        <taxon>Podocopida</taxon>
        <taxon>Darwinulocopina</taxon>
        <taxon>Darwinuloidea</taxon>
        <taxon>Darwinulidae</taxon>
        <taxon>Darwinula</taxon>
    </lineage>
</organism>
<protein>
    <submittedName>
        <fullName evidence="2">Uncharacterized protein</fullName>
    </submittedName>
</protein>
<proteinExistence type="predicted"/>
<dbReference type="EMBL" id="CAJPEV010004130">
    <property type="protein sequence ID" value="CAG0901230.1"/>
    <property type="molecule type" value="Genomic_DNA"/>
</dbReference>
<feature type="region of interest" description="Disordered" evidence="1">
    <location>
        <begin position="232"/>
        <end position="256"/>
    </location>
</feature>
<accession>A0A7R9FR93</accession>
<keyword evidence="3" id="KW-1185">Reference proteome</keyword>
<dbReference type="EMBL" id="LR903647">
    <property type="protein sequence ID" value="CAD7252124.1"/>
    <property type="molecule type" value="Genomic_DNA"/>
</dbReference>
<evidence type="ECO:0000313" key="2">
    <source>
        <dbReference type="EMBL" id="CAD7252124.1"/>
    </source>
</evidence>
<gene>
    <name evidence="2" type="ORF">DSTB1V02_LOCUS11885</name>
</gene>
<evidence type="ECO:0000256" key="1">
    <source>
        <dbReference type="SAM" id="MobiDB-lite"/>
    </source>
</evidence>
<evidence type="ECO:0000313" key="3">
    <source>
        <dbReference type="Proteomes" id="UP000677054"/>
    </source>
</evidence>
<reference evidence="2" key="1">
    <citation type="submission" date="2020-11" db="EMBL/GenBank/DDBJ databases">
        <authorList>
            <person name="Tran Van P."/>
        </authorList>
    </citation>
    <scope>NUCLEOTIDE SEQUENCE</scope>
</reference>
<dbReference type="Proteomes" id="UP000677054">
    <property type="component" value="Unassembled WGS sequence"/>
</dbReference>
<sequence length="256" mass="28082">MRSGAVFLSQAARNRPAGHPLDIRCGCPGDTLDIRMICVAFEKTFLTTSKDRKDDATKPTDDDKEIHFLPSVRPRRRATTTRSGFSEKQRPAEFATMKTLGVATLLVLGTLTAARVMQVEDPNDEFLRLKREGENVVDAGGAQVSRALGPPQREETESTCRPPFECVPFYLCETMKTLGVATLLVPLVLGTLTAARVMRQVEDPKDEFLRLKREGENVERCRSPWGSSIECSVASPETGKAPAGRLSNACPSTSAR</sequence>
<name>A0A7R9FR93_9CRUS</name>